<proteinExistence type="predicted"/>
<dbReference type="SUPFAM" id="SSF53448">
    <property type="entry name" value="Nucleotide-diphospho-sugar transferases"/>
    <property type="match status" value="1"/>
</dbReference>
<sequence length="310" mass="34388">MPPRPVDISLIISSRNRAYGLLNCLDAIAAAARQAGHLHLELVFVDNGSTDDTSDVFRKWAALAPIDTNLIYETLPGLANARNSGIAAAAGRLLAFTDDDCEVFPEYFTTIDAAFADDTEIVMRGGRVELGDARDLPVTIKTEREPAALTSELHAGGFIHGCNMAFPKALCEAIGLFDPRFGAGSPFRSGEDTDYIHRAFNAGIRVEYSPDVVVKHFHGRRKIEDIHRLHAGYAFGNGALYAKYMFDRRSNMRGMLRWDIRQAIKEAISGRRMSDEMGLTYRRQLRDNITGMLAYWRSAKAKRATSAIRS</sequence>
<dbReference type="PANTHER" id="PTHR43685:SF2">
    <property type="entry name" value="GLYCOSYLTRANSFERASE 2-LIKE DOMAIN-CONTAINING PROTEIN"/>
    <property type="match status" value="1"/>
</dbReference>
<name>A0A2N0D3Z6_RHISU</name>
<evidence type="ECO:0000313" key="2">
    <source>
        <dbReference type="EMBL" id="PKA40833.1"/>
    </source>
</evidence>
<protein>
    <submittedName>
        <fullName evidence="2">Glycosyl transferase</fullName>
    </submittedName>
    <submittedName>
        <fullName evidence="3">Glycosyltransferase family 2 protein</fullName>
    </submittedName>
</protein>
<dbReference type="Proteomes" id="UP000232164">
    <property type="component" value="Unassembled WGS sequence"/>
</dbReference>
<evidence type="ECO:0000259" key="1">
    <source>
        <dbReference type="Pfam" id="PF00535"/>
    </source>
</evidence>
<dbReference type="GO" id="GO:0016740">
    <property type="term" value="F:transferase activity"/>
    <property type="evidence" value="ECO:0007669"/>
    <property type="project" value="UniProtKB-KW"/>
</dbReference>
<dbReference type="PANTHER" id="PTHR43685">
    <property type="entry name" value="GLYCOSYLTRANSFERASE"/>
    <property type="match status" value="1"/>
</dbReference>
<dbReference type="RefSeq" id="WP_027509838.1">
    <property type="nucleotide sequence ID" value="NZ_CP104143.1"/>
</dbReference>
<dbReference type="AlphaFoldDB" id="A0A2N0D3Z6"/>
<reference evidence="3" key="3">
    <citation type="submission" date="2022-09" db="EMBL/GenBank/DDBJ databases">
        <title>Australian commercial rhizobial inoculants.</title>
        <authorList>
            <person name="Kohlmeier M.G."/>
            <person name="O'Hara G.W."/>
            <person name="Colombi E."/>
            <person name="Ramsay J.P."/>
            <person name="Terpolilli J."/>
        </authorList>
    </citation>
    <scope>NUCLEOTIDE SEQUENCE</scope>
    <source>
        <strain evidence="3">WSM1592</strain>
    </source>
</reference>
<reference evidence="2 4" key="2">
    <citation type="submission" date="2017-12" db="EMBL/GenBank/DDBJ databases">
        <title>Genome sequence of Rhizobium sullae HCNT1 isolated from Sulla coronaria nodules and featuring peculiar denitrification phenotypes.</title>
        <authorList>
            <person name="De Diego-Diaz B."/>
            <person name="Treu L."/>
            <person name="Campanaro S."/>
            <person name="Da Silva Duarte V."/>
            <person name="Basaglia M."/>
            <person name="Favaro L."/>
            <person name="Casella S."/>
            <person name="Squartini A."/>
        </authorList>
    </citation>
    <scope>NUCLEOTIDE SEQUENCE [LARGE SCALE GENOMIC DNA]</scope>
    <source>
        <strain evidence="2 4">HCNT1</strain>
    </source>
</reference>
<dbReference type="Proteomes" id="UP001060123">
    <property type="component" value="Chromosome"/>
</dbReference>
<evidence type="ECO:0000313" key="4">
    <source>
        <dbReference type="Proteomes" id="UP000232164"/>
    </source>
</evidence>
<gene>
    <name evidence="2" type="ORF">CWR43_24550</name>
    <name evidence="3" type="ORF">N2599_01155</name>
</gene>
<keyword evidence="2" id="KW-0808">Transferase</keyword>
<keyword evidence="5" id="KW-1185">Reference proteome</keyword>
<dbReference type="Pfam" id="PF00535">
    <property type="entry name" value="Glycos_transf_2"/>
    <property type="match status" value="1"/>
</dbReference>
<reference evidence="2 4" key="1">
    <citation type="submission" date="2017-11" db="EMBL/GenBank/DDBJ databases">
        <authorList>
            <person name="Han C.G."/>
        </authorList>
    </citation>
    <scope>NUCLEOTIDE SEQUENCE [LARGE SCALE GENOMIC DNA]</scope>
    <source>
        <strain evidence="2 4">HCNT1</strain>
    </source>
</reference>
<feature type="domain" description="Glycosyltransferase 2-like" evidence="1">
    <location>
        <begin position="9"/>
        <end position="168"/>
    </location>
</feature>
<accession>A0A2N0D3Z6</accession>
<organism evidence="2 4">
    <name type="scientific">Rhizobium sullae</name>
    <name type="common">Rhizobium hedysari</name>
    <dbReference type="NCBI Taxonomy" id="50338"/>
    <lineage>
        <taxon>Bacteria</taxon>
        <taxon>Pseudomonadati</taxon>
        <taxon>Pseudomonadota</taxon>
        <taxon>Alphaproteobacteria</taxon>
        <taxon>Hyphomicrobiales</taxon>
        <taxon>Rhizobiaceae</taxon>
        <taxon>Rhizobium/Agrobacterium group</taxon>
        <taxon>Rhizobium</taxon>
    </lineage>
</organism>
<dbReference type="InterPro" id="IPR001173">
    <property type="entry name" value="Glyco_trans_2-like"/>
</dbReference>
<dbReference type="InterPro" id="IPR050834">
    <property type="entry name" value="Glycosyltransf_2"/>
</dbReference>
<evidence type="ECO:0000313" key="5">
    <source>
        <dbReference type="Proteomes" id="UP001060123"/>
    </source>
</evidence>
<dbReference type="EMBL" id="PIQN01000020">
    <property type="protein sequence ID" value="PKA40833.1"/>
    <property type="molecule type" value="Genomic_DNA"/>
</dbReference>
<dbReference type="CDD" id="cd00761">
    <property type="entry name" value="Glyco_tranf_GTA_type"/>
    <property type="match status" value="1"/>
</dbReference>
<evidence type="ECO:0000313" key="3">
    <source>
        <dbReference type="EMBL" id="UWU14674.1"/>
    </source>
</evidence>
<dbReference type="Gene3D" id="3.90.550.10">
    <property type="entry name" value="Spore Coat Polysaccharide Biosynthesis Protein SpsA, Chain A"/>
    <property type="match status" value="1"/>
</dbReference>
<dbReference type="EMBL" id="CP104143">
    <property type="protein sequence ID" value="UWU14674.1"/>
    <property type="molecule type" value="Genomic_DNA"/>
</dbReference>
<dbReference type="InterPro" id="IPR029044">
    <property type="entry name" value="Nucleotide-diphossugar_trans"/>
</dbReference>
<dbReference type="STRING" id="1041146.GCA_000427985_06585"/>